<evidence type="ECO:0000313" key="4">
    <source>
        <dbReference type="Proteomes" id="UP001285354"/>
    </source>
</evidence>
<organism evidence="3 4">
    <name type="scientific">Diplocarpon rosae</name>
    <dbReference type="NCBI Taxonomy" id="946125"/>
    <lineage>
        <taxon>Eukaryota</taxon>
        <taxon>Fungi</taxon>
        <taxon>Dikarya</taxon>
        <taxon>Ascomycota</taxon>
        <taxon>Pezizomycotina</taxon>
        <taxon>Leotiomycetes</taxon>
        <taxon>Helotiales</taxon>
        <taxon>Drepanopezizaceae</taxon>
        <taxon>Diplocarpon</taxon>
    </lineage>
</organism>
<feature type="compositionally biased region" description="Pro residues" evidence="1">
    <location>
        <begin position="200"/>
        <end position="210"/>
    </location>
</feature>
<dbReference type="AlphaFoldDB" id="A0AAD9T1D9"/>
<sequence length="474" mass="53561">MFPPRPQSESPMDNDCGEISAEEAVPKPVKRSLFSKKITVKTAPEAEEPLEFFSRAKDIYHQRAAEQEHRRQKKQVKLERKRSSTSAETTLSPPGEKRQCVSPHDTRNSSDENAAKKDEGKRQKHRGSAQNNSRGSSNSLSARYSDELRKAKPPDDKEAAKGYISLSDSESEEEEKKAAKQPVRKPAYHPTDLSDENDFAPPPRLAPPVPVEDDDAYSEDEFPELLAAAQERERQKAEQKKSKALAFQGQNHDNDLDDIFNEDGSSMQEVDPVIEILITSRIEGSKPLRVKRKMSQLLGLVRSSWCDKQIIDGNPMSQELKSEVFLTWKGTKVFDYNTCSSLVDRKGKASSDGLDENSGVHFEAWTSELFDAWKAKQEAAKEKKERVQAGEEEAQDEAPVKKTRLLMKSRDLEYKTIVKPHTTTGKMITVFRRAHGIPDGQEVKIFFDGEELESETKIEDTELEDMDSVEVHIN</sequence>
<comment type="caution">
    <text evidence="3">The sequence shown here is derived from an EMBL/GenBank/DDBJ whole genome shotgun (WGS) entry which is preliminary data.</text>
</comment>
<dbReference type="SUPFAM" id="SSF54236">
    <property type="entry name" value="Ubiquitin-like"/>
    <property type="match status" value="1"/>
</dbReference>
<dbReference type="InterPro" id="IPR029071">
    <property type="entry name" value="Ubiquitin-like_domsf"/>
</dbReference>
<feature type="compositionally biased region" description="Polar residues" evidence="1">
    <location>
        <begin position="128"/>
        <end position="142"/>
    </location>
</feature>
<dbReference type="InterPro" id="IPR000626">
    <property type="entry name" value="Ubiquitin-like_dom"/>
</dbReference>
<dbReference type="Proteomes" id="UP001285354">
    <property type="component" value="Unassembled WGS sequence"/>
</dbReference>
<dbReference type="EMBL" id="JAUBYV010000005">
    <property type="protein sequence ID" value="KAK2626495.1"/>
    <property type="molecule type" value="Genomic_DNA"/>
</dbReference>
<keyword evidence="4" id="KW-1185">Reference proteome</keyword>
<dbReference type="PROSITE" id="PS50053">
    <property type="entry name" value="UBIQUITIN_2"/>
    <property type="match status" value="1"/>
</dbReference>
<protein>
    <recommendedName>
        <fullName evidence="2">Ubiquitin-like domain-containing protein</fullName>
    </recommendedName>
</protein>
<dbReference type="InterPro" id="IPR022617">
    <property type="entry name" value="Rad60/SUMO-like_dom"/>
</dbReference>
<evidence type="ECO:0000313" key="3">
    <source>
        <dbReference type="EMBL" id="KAK2626495.1"/>
    </source>
</evidence>
<feature type="compositionally biased region" description="Acidic residues" evidence="1">
    <location>
        <begin position="211"/>
        <end position="223"/>
    </location>
</feature>
<feature type="region of interest" description="Disordered" evidence="1">
    <location>
        <begin position="1"/>
        <end position="24"/>
    </location>
</feature>
<gene>
    <name evidence="3" type="ORF">QTJ16_003670</name>
</gene>
<feature type="region of interest" description="Disordered" evidence="1">
    <location>
        <begin position="63"/>
        <end position="224"/>
    </location>
</feature>
<dbReference type="Gene3D" id="3.10.20.90">
    <property type="entry name" value="Phosphatidylinositol 3-kinase Catalytic Subunit, Chain A, domain 1"/>
    <property type="match status" value="1"/>
</dbReference>
<accession>A0AAD9T1D9</accession>
<proteinExistence type="predicted"/>
<name>A0AAD9T1D9_9HELO</name>
<reference evidence="3" key="1">
    <citation type="submission" date="2023-06" db="EMBL/GenBank/DDBJ databases">
        <title>Draft genome of Marssonina rosae.</title>
        <authorList>
            <person name="Cheng Q."/>
        </authorList>
    </citation>
    <scope>NUCLEOTIDE SEQUENCE</scope>
    <source>
        <strain evidence="3">R4</strain>
    </source>
</reference>
<feature type="compositionally biased region" description="Basic and acidic residues" evidence="1">
    <location>
        <begin position="95"/>
        <end position="121"/>
    </location>
</feature>
<evidence type="ECO:0000256" key="1">
    <source>
        <dbReference type="SAM" id="MobiDB-lite"/>
    </source>
</evidence>
<evidence type="ECO:0000259" key="2">
    <source>
        <dbReference type="PROSITE" id="PS50053"/>
    </source>
</evidence>
<feature type="domain" description="Ubiquitin-like" evidence="2">
    <location>
        <begin position="403"/>
        <end position="474"/>
    </location>
</feature>
<feature type="compositionally biased region" description="Basic and acidic residues" evidence="1">
    <location>
        <begin position="144"/>
        <end position="160"/>
    </location>
</feature>
<dbReference type="Pfam" id="PF11976">
    <property type="entry name" value="Rad60-SLD"/>
    <property type="match status" value="1"/>
</dbReference>